<evidence type="ECO:0000313" key="3">
    <source>
        <dbReference type="Proteomes" id="UP001229081"/>
    </source>
</evidence>
<organism evidence="2 3">
    <name type="scientific">Mycobacterium paragordonae</name>
    <dbReference type="NCBI Taxonomy" id="1389713"/>
    <lineage>
        <taxon>Bacteria</taxon>
        <taxon>Bacillati</taxon>
        <taxon>Actinomycetota</taxon>
        <taxon>Actinomycetes</taxon>
        <taxon>Mycobacteriales</taxon>
        <taxon>Mycobacteriaceae</taxon>
        <taxon>Mycobacterium</taxon>
    </lineage>
</organism>
<proteinExistence type="predicted"/>
<reference evidence="2" key="1">
    <citation type="submission" date="2023-06" db="EMBL/GenBank/DDBJ databases">
        <title>Identification of two novel mycobacterium reveal diversities and complexities of Mycobacterium gordonae clade.</title>
        <authorList>
            <person name="Matsumoto Y."/>
            <person name="Nakamura S."/>
            <person name="Motooka D."/>
            <person name="Fukushima K."/>
        </authorList>
    </citation>
    <scope>NUCLEOTIDE SEQUENCE</scope>
    <source>
        <strain evidence="2">TY812</strain>
    </source>
</reference>
<gene>
    <name evidence="2" type="ORF">QXL92_10145</name>
</gene>
<dbReference type="EMBL" id="JAUFSA010000001">
    <property type="protein sequence ID" value="MDP7735102.1"/>
    <property type="molecule type" value="Genomic_DNA"/>
</dbReference>
<dbReference type="AlphaFoldDB" id="A0AAJ1S3P8"/>
<name>A0AAJ1S3P8_9MYCO</name>
<sequence>MPYQGQISGMERPPSGYLPEYVEINPQTGLPVDYDGHVLRGPREVFLEAKDGFRGLAFAPDNSYWLSRAEGAVGQATRQLDALPEGAVLEWHVSDPYGAAALRELFDSNGLYDVTVIYTPKL</sequence>
<dbReference type="RefSeq" id="WP_276322750.1">
    <property type="nucleotide sequence ID" value="NZ_JAUFSA010000001.1"/>
</dbReference>
<evidence type="ECO:0000259" key="1">
    <source>
        <dbReference type="Pfam" id="PF15648"/>
    </source>
</evidence>
<evidence type="ECO:0000313" key="2">
    <source>
        <dbReference type="EMBL" id="MDP7735102.1"/>
    </source>
</evidence>
<accession>A0AAJ1S3P8</accession>
<dbReference type="Proteomes" id="UP001229081">
    <property type="component" value="Unassembled WGS sequence"/>
</dbReference>
<protein>
    <submittedName>
        <fullName evidence="2">Tox-REase-5 domain-containing protein</fullName>
    </submittedName>
</protein>
<dbReference type="InterPro" id="IPR028904">
    <property type="entry name" value="Tox-REase-5_dom"/>
</dbReference>
<comment type="caution">
    <text evidence="2">The sequence shown here is derived from an EMBL/GenBank/DDBJ whole genome shotgun (WGS) entry which is preliminary data.</text>
</comment>
<feature type="domain" description="Tox-REase-5" evidence="1">
    <location>
        <begin position="2"/>
        <end position="95"/>
    </location>
</feature>
<dbReference type="Pfam" id="PF15648">
    <property type="entry name" value="Tox-REase-5"/>
    <property type="match status" value="1"/>
</dbReference>